<dbReference type="AlphaFoldDB" id="B0D9J7"/>
<name>B0D9J7_LACBS</name>
<dbReference type="InParanoid" id="B0D9J7"/>
<dbReference type="EMBL" id="DS547101">
    <property type="protein sequence ID" value="EDR08364.1"/>
    <property type="molecule type" value="Genomic_DNA"/>
</dbReference>
<organism evidence="3">
    <name type="scientific">Laccaria bicolor (strain S238N-H82 / ATCC MYA-4686)</name>
    <name type="common">Bicoloured deceiver</name>
    <name type="synonym">Laccaria laccata var. bicolor</name>
    <dbReference type="NCBI Taxonomy" id="486041"/>
    <lineage>
        <taxon>Eukaryota</taxon>
        <taxon>Fungi</taxon>
        <taxon>Dikarya</taxon>
        <taxon>Basidiomycota</taxon>
        <taxon>Agaricomycotina</taxon>
        <taxon>Agaricomycetes</taxon>
        <taxon>Agaricomycetidae</taxon>
        <taxon>Agaricales</taxon>
        <taxon>Agaricineae</taxon>
        <taxon>Hydnangiaceae</taxon>
        <taxon>Laccaria</taxon>
    </lineage>
</organism>
<feature type="region of interest" description="Disordered" evidence="1">
    <location>
        <begin position="1"/>
        <end position="26"/>
    </location>
</feature>
<evidence type="ECO:0000256" key="1">
    <source>
        <dbReference type="SAM" id="MobiDB-lite"/>
    </source>
</evidence>
<proteinExistence type="predicted"/>
<keyword evidence="3" id="KW-1185">Reference proteome</keyword>
<evidence type="ECO:0000313" key="2">
    <source>
        <dbReference type="EMBL" id="EDR08364.1"/>
    </source>
</evidence>
<accession>B0D9J7</accession>
<dbReference type="RefSeq" id="XP_001880589.1">
    <property type="nucleotide sequence ID" value="XM_001880554.1"/>
</dbReference>
<dbReference type="GeneID" id="6076240"/>
<dbReference type="HOGENOM" id="CLU_3050714_0_0_1"/>
<sequence length="54" mass="6285">MPRGVNCNRNRSAFSPEVNRPDQTRPQKDRRLWSFAVCRLVSVCIGFNRFMTGL</sequence>
<dbReference type="Proteomes" id="UP000001194">
    <property type="component" value="Unassembled WGS sequence"/>
</dbReference>
<dbReference type="KEGG" id="lbc:LACBIDRAFT_296913"/>
<evidence type="ECO:0000313" key="3">
    <source>
        <dbReference type="Proteomes" id="UP000001194"/>
    </source>
</evidence>
<reference evidence="2 3" key="1">
    <citation type="journal article" date="2008" name="Nature">
        <title>The genome of Laccaria bicolor provides insights into mycorrhizal symbiosis.</title>
        <authorList>
            <person name="Martin F."/>
            <person name="Aerts A."/>
            <person name="Ahren D."/>
            <person name="Brun A."/>
            <person name="Danchin E.G.J."/>
            <person name="Duchaussoy F."/>
            <person name="Gibon J."/>
            <person name="Kohler A."/>
            <person name="Lindquist E."/>
            <person name="Pereda V."/>
            <person name="Salamov A."/>
            <person name="Shapiro H.J."/>
            <person name="Wuyts J."/>
            <person name="Blaudez D."/>
            <person name="Buee M."/>
            <person name="Brokstein P."/>
            <person name="Canbaeck B."/>
            <person name="Cohen D."/>
            <person name="Courty P.E."/>
            <person name="Coutinho P.M."/>
            <person name="Delaruelle C."/>
            <person name="Detter J.C."/>
            <person name="Deveau A."/>
            <person name="DiFazio S."/>
            <person name="Duplessis S."/>
            <person name="Fraissinet-Tachet L."/>
            <person name="Lucic E."/>
            <person name="Frey-Klett P."/>
            <person name="Fourrey C."/>
            <person name="Feussner I."/>
            <person name="Gay G."/>
            <person name="Grimwood J."/>
            <person name="Hoegger P.J."/>
            <person name="Jain P."/>
            <person name="Kilaru S."/>
            <person name="Labbe J."/>
            <person name="Lin Y.C."/>
            <person name="Legue V."/>
            <person name="Le Tacon F."/>
            <person name="Marmeisse R."/>
            <person name="Melayah D."/>
            <person name="Montanini B."/>
            <person name="Muratet M."/>
            <person name="Nehls U."/>
            <person name="Niculita-Hirzel H."/>
            <person name="Oudot-Le Secq M.P."/>
            <person name="Peter M."/>
            <person name="Quesneville H."/>
            <person name="Rajashekar B."/>
            <person name="Reich M."/>
            <person name="Rouhier N."/>
            <person name="Schmutz J."/>
            <person name="Yin T."/>
            <person name="Chalot M."/>
            <person name="Henrissat B."/>
            <person name="Kuees U."/>
            <person name="Lucas S."/>
            <person name="Van de Peer Y."/>
            <person name="Podila G.K."/>
            <person name="Polle A."/>
            <person name="Pukkila P.J."/>
            <person name="Richardson P.M."/>
            <person name="Rouze P."/>
            <person name="Sanders I.R."/>
            <person name="Stajich J.E."/>
            <person name="Tunlid A."/>
            <person name="Tuskan G."/>
            <person name="Grigoriev I.V."/>
        </authorList>
    </citation>
    <scope>NUCLEOTIDE SEQUENCE [LARGE SCALE GENOMIC DNA]</scope>
    <source>
        <strain evidence="3">S238N-H82 / ATCC MYA-4686</strain>
    </source>
</reference>
<gene>
    <name evidence="2" type="ORF">LACBIDRAFT_296913</name>
</gene>
<protein>
    <submittedName>
        <fullName evidence="2">Predicted protein</fullName>
    </submittedName>
</protein>